<evidence type="ECO:0000256" key="5">
    <source>
        <dbReference type="ARBA" id="ARBA00022967"/>
    </source>
</evidence>
<dbReference type="EC" id="7.1.1.-" evidence="10"/>
<dbReference type="InterPro" id="IPR000440">
    <property type="entry name" value="NADH_UbQ/plastoQ_OxRdtase_su3"/>
</dbReference>
<dbReference type="GO" id="GO:0048038">
    <property type="term" value="F:quinone binding"/>
    <property type="evidence" value="ECO:0007669"/>
    <property type="project" value="UniProtKB-KW"/>
</dbReference>
<evidence type="ECO:0000256" key="4">
    <source>
        <dbReference type="ARBA" id="ARBA00022692"/>
    </source>
</evidence>
<comment type="subcellular location">
    <subcellularLocation>
        <location evidence="10 11">Cell membrane</location>
        <topology evidence="10 11">Multi-pass membrane protein</topology>
    </subcellularLocation>
    <subcellularLocation>
        <location evidence="1">Membrane</location>
        <topology evidence="1">Multi-pass membrane protein</topology>
    </subcellularLocation>
</comment>
<evidence type="ECO:0000256" key="6">
    <source>
        <dbReference type="ARBA" id="ARBA00022989"/>
    </source>
</evidence>
<dbReference type="Pfam" id="PF00507">
    <property type="entry name" value="Oxidored_q4"/>
    <property type="match status" value="1"/>
</dbReference>
<dbReference type="HAMAP" id="MF_01394">
    <property type="entry name" value="NDH1_NuoA"/>
    <property type="match status" value="1"/>
</dbReference>
<keyword evidence="10" id="KW-1003">Cell membrane</keyword>
<name>C6HUI7_9BACT</name>
<feature type="transmembrane region" description="Helical" evidence="10">
    <location>
        <begin position="92"/>
        <end position="114"/>
    </location>
</feature>
<feature type="transmembrane region" description="Helical" evidence="10">
    <location>
        <begin position="65"/>
        <end position="86"/>
    </location>
</feature>
<reference evidence="12 13" key="1">
    <citation type="journal article" date="2009" name="Appl. Environ. Microbiol.">
        <title>Community genomic and proteomic analyses of chemoautotrophic iron-oxidizing "Leptospirillum rubarum" (Group II) and "Leptospirillum ferrodiazotrophum" (Group III) bacteria in acid mine drainage biofilms.</title>
        <authorList>
            <person name="Goltsman D.S."/>
            <person name="Denef V.J."/>
            <person name="Singer S.W."/>
            <person name="VerBerkmoes N.C."/>
            <person name="Lefsrud M."/>
            <person name="Mueller R.S."/>
            <person name="Dick G.J."/>
            <person name="Sun C.L."/>
            <person name="Wheeler K.E."/>
            <person name="Zemla A."/>
            <person name="Baker B.J."/>
            <person name="Hauser L."/>
            <person name="Land M."/>
            <person name="Shah M.B."/>
            <person name="Thelen M.P."/>
            <person name="Hettich R.L."/>
            <person name="Banfield J.F."/>
        </authorList>
    </citation>
    <scope>NUCLEOTIDE SEQUENCE [LARGE SCALE GENOMIC DNA]</scope>
</reference>
<comment type="catalytic activity">
    <reaction evidence="10 11">
        <text>a quinone + NADH + 5 H(+)(in) = a quinol + NAD(+) + 4 H(+)(out)</text>
        <dbReference type="Rhea" id="RHEA:57888"/>
        <dbReference type="ChEBI" id="CHEBI:15378"/>
        <dbReference type="ChEBI" id="CHEBI:24646"/>
        <dbReference type="ChEBI" id="CHEBI:57540"/>
        <dbReference type="ChEBI" id="CHEBI:57945"/>
        <dbReference type="ChEBI" id="CHEBI:132124"/>
    </reaction>
</comment>
<sequence length="123" mass="14325">MFSLSHPDHYIPILIFLLIAIGFGAVSLLVGRLIRPNNPYRDKDAPYECGVPPINDARERISIRYYVIAMLFLVFDVEVVFLYPWAVDFRRLGLFGLVEMLIFLVILIVGYVYAWKKEALEWE</sequence>
<comment type="function">
    <text evidence="10">NDH-1 shuttles electrons from NADH, via FMN and iron-sulfur (Fe-S) centers, to quinones in the respiratory chain. The immediate electron acceptor for the enzyme in this species is believed to be ubiquinone. Couples the redox reaction to proton translocation (for every two electrons transferred, four hydrogen ions are translocated across the cytoplasmic membrane), and thus conserves the redox energy in a proton gradient.</text>
</comment>
<organism evidence="12 13">
    <name type="scientific">Leptospirillum ferrodiazotrophum</name>
    <dbReference type="NCBI Taxonomy" id="412449"/>
    <lineage>
        <taxon>Bacteria</taxon>
        <taxon>Pseudomonadati</taxon>
        <taxon>Nitrospirota</taxon>
        <taxon>Nitrospiria</taxon>
        <taxon>Nitrospirales</taxon>
        <taxon>Nitrospiraceae</taxon>
        <taxon>Leptospirillum</taxon>
    </lineage>
</organism>
<keyword evidence="13" id="KW-1185">Reference proteome</keyword>
<dbReference type="AlphaFoldDB" id="C6HUI7"/>
<dbReference type="FunFam" id="1.20.58.1610:FF:000004">
    <property type="entry name" value="NADH-quinone oxidoreductase subunit A"/>
    <property type="match status" value="1"/>
</dbReference>
<dbReference type="GO" id="GO:0008137">
    <property type="term" value="F:NADH dehydrogenase (ubiquinone) activity"/>
    <property type="evidence" value="ECO:0007669"/>
    <property type="project" value="InterPro"/>
</dbReference>
<dbReference type="GO" id="GO:0050136">
    <property type="term" value="F:NADH dehydrogenase (quinone) (non-electrogenic) activity"/>
    <property type="evidence" value="ECO:0007669"/>
    <property type="project" value="UniProtKB-UniRule"/>
</dbReference>
<comment type="similarity">
    <text evidence="2 10 11">Belongs to the complex I subunit 3 family.</text>
</comment>
<evidence type="ECO:0000256" key="8">
    <source>
        <dbReference type="ARBA" id="ARBA00023075"/>
    </source>
</evidence>
<feature type="transmembrane region" description="Helical" evidence="10">
    <location>
        <begin position="12"/>
        <end position="34"/>
    </location>
</feature>
<dbReference type="EMBL" id="GG693856">
    <property type="protein sequence ID" value="EES53720.1"/>
    <property type="molecule type" value="Genomic_DNA"/>
</dbReference>
<dbReference type="InterPro" id="IPR038430">
    <property type="entry name" value="NDAH_ubi_oxred_su3_sf"/>
</dbReference>
<keyword evidence="4 10" id="KW-0812">Transmembrane</keyword>
<keyword evidence="10 11" id="KW-0874">Quinone</keyword>
<comment type="subunit">
    <text evidence="10">NDH-1 is composed of 14 different subunits. Subunits NuoA, H, J, K, L, M, N constitute the membrane sector of the complex.</text>
</comment>
<evidence type="ECO:0000313" key="13">
    <source>
        <dbReference type="Proteomes" id="UP000009374"/>
    </source>
</evidence>
<dbReference type="Proteomes" id="UP000009374">
    <property type="component" value="Unassembled WGS sequence"/>
</dbReference>
<keyword evidence="6 10" id="KW-1133">Transmembrane helix</keyword>
<proteinExistence type="inferred from homology"/>
<dbReference type="PANTHER" id="PTHR11058">
    <property type="entry name" value="NADH-UBIQUINONE OXIDOREDUCTASE CHAIN 3"/>
    <property type="match status" value="1"/>
</dbReference>
<keyword evidence="7 10" id="KW-0520">NAD</keyword>
<gene>
    <name evidence="10" type="primary">nuoA</name>
    <name evidence="12" type="ORF">UBAL3_60500016</name>
</gene>
<keyword evidence="9 10" id="KW-0472">Membrane</keyword>
<evidence type="ECO:0000256" key="3">
    <source>
        <dbReference type="ARBA" id="ARBA00022448"/>
    </source>
</evidence>
<evidence type="ECO:0000313" key="12">
    <source>
        <dbReference type="EMBL" id="EES53720.1"/>
    </source>
</evidence>
<evidence type="ECO:0000256" key="10">
    <source>
        <dbReference type="HAMAP-Rule" id="MF_01394"/>
    </source>
</evidence>
<evidence type="ECO:0000256" key="9">
    <source>
        <dbReference type="ARBA" id="ARBA00023136"/>
    </source>
</evidence>
<keyword evidence="8 10" id="KW-0830">Ubiquinone</keyword>
<evidence type="ECO:0000256" key="1">
    <source>
        <dbReference type="ARBA" id="ARBA00004141"/>
    </source>
</evidence>
<dbReference type="PANTHER" id="PTHR11058:SF9">
    <property type="entry name" value="NADH-UBIQUINONE OXIDOREDUCTASE CHAIN 3"/>
    <property type="match status" value="1"/>
</dbReference>
<dbReference type="GO" id="GO:0005886">
    <property type="term" value="C:plasma membrane"/>
    <property type="evidence" value="ECO:0007669"/>
    <property type="project" value="UniProtKB-SubCell"/>
</dbReference>
<accession>C6HUI7</accession>
<evidence type="ECO:0000256" key="11">
    <source>
        <dbReference type="RuleBase" id="RU003639"/>
    </source>
</evidence>
<keyword evidence="3 10" id="KW-0813">Transport</keyword>
<dbReference type="GO" id="GO:0030964">
    <property type="term" value="C:NADH dehydrogenase complex"/>
    <property type="evidence" value="ECO:0007669"/>
    <property type="project" value="TreeGrafter"/>
</dbReference>
<evidence type="ECO:0000256" key="7">
    <source>
        <dbReference type="ARBA" id="ARBA00023027"/>
    </source>
</evidence>
<dbReference type="InterPro" id="IPR023043">
    <property type="entry name" value="NAD(P)H_OxRDtase_bac/plastid"/>
</dbReference>
<keyword evidence="5 10" id="KW-1278">Translocase</keyword>
<evidence type="ECO:0000256" key="2">
    <source>
        <dbReference type="ARBA" id="ARBA00008472"/>
    </source>
</evidence>
<protein>
    <recommendedName>
        <fullName evidence="10">NADH-quinone oxidoreductase subunit A</fullName>
        <ecNumber evidence="10">7.1.1.-</ecNumber>
    </recommendedName>
    <alternativeName>
        <fullName evidence="10">NADH dehydrogenase I subunit A</fullName>
    </alternativeName>
    <alternativeName>
        <fullName evidence="10">NDH-1 subunit A</fullName>
    </alternativeName>
    <alternativeName>
        <fullName evidence="10">NUO1</fullName>
    </alternativeName>
</protein>
<dbReference type="Gene3D" id="1.20.58.1610">
    <property type="entry name" value="NADH:ubiquinone/plastoquinone oxidoreductase, chain 3"/>
    <property type="match status" value="1"/>
</dbReference>